<dbReference type="InterPro" id="IPR036388">
    <property type="entry name" value="WH-like_DNA-bd_sf"/>
</dbReference>
<dbReference type="GO" id="GO:0003677">
    <property type="term" value="F:DNA binding"/>
    <property type="evidence" value="ECO:0007669"/>
    <property type="project" value="UniProtKB-KW"/>
</dbReference>
<evidence type="ECO:0000313" key="6">
    <source>
        <dbReference type="Proteomes" id="UP000228960"/>
    </source>
</evidence>
<dbReference type="InterPro" id="IPR036390">
    <property type="entry name" value="WH_DNA-bd_sf"/>
</dbReference>
<dbReference type="Proteomes" id="UP000228960">
    <property type="component" value="Unassembled WGS sequence"/>
</dbReference>
<keyword evidence="3" id="KW-0238">DNA-binding</keyword>
<organism evidence="5 6">
    <name type="scientific">Candidatus Shapirobacteria bacterium CG_4_8_14_3_um_filter_35_11</name>
    <dbReference type="NCBI Taxonomy" id="1974874"/>
    <lineage>
        <taxon>Bacteria</taxon>
        <taxon>Candidatus Shapironibacteriota</taxon>
    </lineage>
</organism>
<evidence type="ECO:0000256" key="3">
    <source>
        <dbReference type="ARBA" id="ARBA00023125"/>
    </source>
</evidence>
<gene>
    <name evidence="5" type="ORF">CO009_01005</name>
</gene>
<evidence type="ECO:0000313" key="5">
    <source>
        <dbReference type="EMBL" id="PJC80853.1"/>
    </source>
</evidence>
<evidence type="ECO:0000256" key="2">
    <source>
        <dbReference type="ARBA" id="ARBA00023015"/>
    </source>
</evidence>
<keyword evidence="2" id="KW-0805">Transcription regulation</keyword>
<sequence length="133" mass="15070">MTFSLTSTTLSSMKTDMLGSLEQQVMEVLWQAPKPLKPQEVLSQMKGDYAYTTIMTILKRLSDKKIVSRNMSGKVYLYQPCSCKDKFVNKNLSGIISRLVDSYGSLAIANFVDVIKTNKQDLTLLKEYLKSQK</sequence>
<evidence type="ECO:0008006" key="7">
    <source>
        <dbReference type="Google" id="ProtNLM"/>
    </source>
</evidence>
<reference evidence="6" key="1">
    <citation type="submission" date="2017-09" db="EMBL/GenBank/DDBJ databases">
        <title>Depth-based differentiation of microbial function through sediment-hosted aquifers and enrichment of novel symbionts in the deep terrestrial subsurface.</title>
        <authorList>
            <person name="Probst A.J."/>
            <person name="Ladd B."/>
            <person name="Jarett J.K."/>
            <person name="Geller-Mcgrath D.E."/>
            <person name="Sieber C.M.K."/>
            <person name="Emerson J.B."/>
            <person name="Anantharaman K."/>
            <person name="Thomas B.C."/>
            <person name="Malmstrom R."/>
            <person name="Stieglmeier M."/>
            <person name="Klingl A."/>
            <person name="Woyke T."/>
            <person name="Ryan C.M."/>
            <person name="Banfield J.F."/>
        </authorList>
    </citation>
    <scope>NUCLEOTIDE SEQUENCE [LARGE SCALE GENOMIC DNA]</scope>
</reference>
<name>A0A2M8GKA4_9BACT</name>
<dbReference type="GO" id="GO:0045892">
    <property type="term" value="P:negative regulation of DNA-templated transcription"/>
    <property type="evidence" value="ECO:0007669"/>
    <property type="project" value="InterPro"/>
</dbReference>
<comment type="similarity">
    <text evidence="1">Belongs to the BlaI transcriptional regulatory family.</text>
</comment>
<evidence type="ECO:0000256" key="1">
    <source>
        <dbReference type="ARBA" id="ARBA00011046"/>
    </source>
</evidence>
<proteinExistence type="inferred from homology"/>
<keyword evidence="4" id="KW-0804">Transcription</keyword>
<comment type="caution">
    <text evidence="5">The sequence shown here is derived from an EMBL/GenBank/DDBJ whole genome shotgun (WGS) entry which is preliminary data.</text>
</comment>
<dbReference type="PIRSF" id="PIRSF019455">
    <property type="entry name" value="CopR_AtkY"/>
    <property type="match status" value="1"/>
</dbReference>
<dbReference type="SUPFAM" id="SSF46785">
    <property type="entry name" value="Winged helix' DNA-binding domain"/>
    <property type="match status" value="1"/>
</dbReference>
<dbReference type="AlphaFoldDB" id="A0A2M8GKA4"/>
<protein>
    <recommendedName>
        <fullName evidence="7">CopY family transcriptional regulator</fullName>
    </recommendedName>
</protein>
<dbReference type="EMBL" id="PFQM01000026">
    <property type="protein sequence ID" value="PJC80853.1"/>
    <property type="molecule type" value="Genomic_DNA"/>
</dbReference>
<evidence type="ECO:0000256" key="4">
    <source>
        <dbReference type="ARBA" id="ARBA00023163"/>
    </source>
</evidence>
<dbReference type="InterPro" id="IPR005650">
    <property type="entry name" value="BlaI_family"/>
</dbReference>
<dbReference type="Gene3D" id="1.10.10.10">
    <property type="entry name" value="Winged helix-like DNA-binding domain superfamily/Winged helix DNA-binding domain"/>
    <property type="match status" value="1"/>
</dbReference>
<dbReference type="Pfam" id="PF03965">
    <property type="entry name" value="Penicillinase_R"/>
    <property type="match status" value="1"/>
</dbReference>
<accession>A0A2M8GKA4</accession>